<dbReference type="Proteomes" id="UP001603857">
    <property type="component" value="Unassembled WGS sequence"/>
</dbReference>
<reference evidence="2 3" key="1">
    <citation type="submission" date="2024-08" db="EMBL/GenBank/DDBJ databases">
        <title>Insights into the chromosomal genome structure of Flemingia macrophylla.</title>
        <authorList>
            <person name="Ding Y."/>
            <person name="Zhao Y."/>
            <person name="Bi W."/>
            <person name="Wu M."/>
            <person name="Zhao G."/>
            <person name="Gong Y."/>
            <person name="Li W."/>
            <person name="Zhang P."/>
        </authorList>
    </citation>
    <scope>NUCLEOTIDE SEQUENCE [LARGE SCALE GENOMIC DNA]</scope>
    <source>
        <strain evidence="2">DYQJB</strain>
        <tissue evidence="2">Leaf</tissue>
    </source>
</reference>
<keyword evidence="3" id="KW-1185">Reference proteome</keyword>
<keyword evidence="1" id="KW-0472">Membrane</keyword>
<gene>
    <name evidence="2" type="ORF">Fmac_031605</name>
</gene>
<sequence>MPRAIRVVYCILELHLQMLLEVALTIAFLLSGTVTKLEVASFPMDNLFESTDETFLPQFPEQLAGTELIANPTYAENQFQSFADENFQVPNTEEMVANGLTEAPIYVENQALVPGGAALQIQEQDFAAAGYYNSFSQALNENVPMYQGLNVSNAYTTSSLEPNTMGNNTLSGINHQSSSHSSQNQIYLAEERSRIDDMRVPNNQIMTGERSTLSSLQNNQIVNSHNALNYIWSGQSMGMQIAPSNAASSSIMASSSNSILNDYSVTPMINSAGPSNAVFLQQNQRPNLQIGQINSSPLGQSANASSTFQYNALGNARMQNLGNNMGTNAAIAFQQLHNAIGNARMQNLGNNRGTNLNLYRVQNQHTRNAYYDRLRESFGHPVVDPLIRLFLESTEAMTSARWLIGDGRCVNFWIDYSYGDDHVIDMLNVPVEVHTKLIAKLNSLHVQNNWWVPKTVLSKAPHLHEQFHHISLSPFHEDQPVWKEAQNTK</sequence>
<proteinExistence type="predicted"/>
<dbReference type="EMBL" id="JBGMDY010000011">
    <property type="protein sequence ID" value="KAL2317729.1"/>
    <property type="molecule type" value="Genomic_DNA"/>
</dbReference>
<protein>
    <submittedName>
        <fullName evidence="2">Uncharacterized protein</fullName>
    </submittedName>
</protein>
<evidence type="ECO:0000256" key="1">
    <source>
        <dbReference type="SAM" id="Phobius"/>
    </source>
</evidence>
<accession>A0ABD1L2I5</accession>
<name>A0ABD1L2I5_9FABA</name>
<feature type="transmembrane region" description="Helical" evidence="1">
    <location>
        <begin position="7"/>
        <end position="30"/>
    </location>
</feature>
<evidence type="ECO:0000313" key="2">
    <source>
        <dbReference type="EMBL" id="KAL2317729.1"/>
    </source>
</evidence>
<keyword evidence="1" id="KW-0812">Transmembrane</keyword>
<organism evidence="2 3">
    <name type="scientific">Flemingia macrophylla</name>
    <dbReference type="NCBI Taxonomy" id="520843"/>
    <lineage>
        <taxon>Eukaryota</taxon>
        <taxon>Viridiplantae</taxon>
        <taxon>Streptophyta</taxon>
        <taxon>Embryophyta</taxon>
        <taxon>Tracheophyta</taxon>
        <taxon>Spermatophyta</taxon>
        <taxon>Magnoliopsida</taxon>
        <taxon>eudicotyledons</taxon>
        <taxon>Gunneridae</taxon>
        <taxon>Pentapetalae</taxon>
        <taxon>rosids</taxon>
        <taxon>fabids</taxon>
        <taxon>Fabales</taxon>
        <taxon>Fabaceae</taxon>
        <taxon>Papilionoideae</taxon>
        <taxon>50 kb inversion clade</taxon>
        <taxon>NPAAA clade</taxon>
        <taxon>indigoferoid/millettioid clade</taxon>
        <taxon>Phaseoleae</taxon>
        <taxon>Flemingia</taxon>
    </lineage>
</organism>
<keyword evidence="1" id="KW-1133">Transmembrane helix</keyword>
<comment type="caution">
    <text evidence="2">The sequence shown here is derived from an EMBL/GenBank/DDBJ whole genome shotgun (WGS) entry which is preliminary data.</text>
</comment>
<evidence type="ECO:0000313" key="3">
    <source>
        <dbReference type="Proteomes" id="UP001603857"/>
    </source>
</evidence>
<dbReference type="AlphaFoldDB" id="A0ABD1L2I5"/>